<accession>A0A0M9AJ72</accession>
<dbReference type="NCBIfam" id="TIGR00379">
    <property type="entry name" value="cobB"/>
    <property type="match status" value="1"/>
</dbReference>
<evidence type="ECO:0000256" key="7">
    <source>
        <dbReference type="ARBA" id="ARBA00022962"/>
    </source>
</evidence>
<keyword evidence="5 8" id="KW-0067">ATP-binding</keyword>
<evidence type="ECO:0000256" key="3">
    <source>
        <dbReference type="ARBA" id="ARBA00022598"/>
    </source>
</evidence>
<dbReference type="InterPro" id="IPR011698">
    <property type="entry name" value="GATase_3"/>
</dbReference>
<reference evidence="11 12" key="1">
    <citation type="submission" date="2015-08" db="EMBL/GenBank/DDBJ databases">
        <title>Genomes of Isolates from Cabo Rojo, PR.</title>
        <authorList>
            <person name="Sanchez-Nieves R.L."/>
            <person name="Montalvo-Rodriguez R."/>
        </authorList>
    </citation>
    <scope>NUCLEOTIDE SEQUENCE [LARGE SCALE GENOMIC DNA]</scope>
    <source>
        <strain evidence="11 12">SL3</strain>
    </source>
</reference>
<dbReference type="Gene3D" id="3.40.50.880">
    <property type="match status" value="1"/>
</dbReference>
<dbReference type="UniPathway" id="UPA00148">
    <property type="reaction ID" value="UER00231"/>
</dbReference>
<dbReference type="Gene3D" id="3.40.50.300">
    <property type="entry name" value="P-loop containing nucleotide triphosphate hydrolases"/>
    <property type="match status" value="1"/>
</dbReference>
<dbReference type="PROSITE" id="PS51274">
    <property type="entry name" value="GATASE_COBBQ"/>
    <property type="match status" value="1"/>
</dbReference>
<dbReference type="HAMAP" id="MF_00027">
    <property type="entry name" value="CobB_CbiA"/>
    <property type="match status" value="1"/>
</dbReference>
<evidence type="ECO:0000259" key="9">
    <source>
        <dbReference type="Pfam" id="PF01656"/>
    </source>
</evidence>
<dbReference type="EMBL" id="LIUF01000006">
    <property type="protein sequence ID" value="KOX91731.1"/>
    <property type="molecule type" value="Genomic_DNA"/>
</dbReference>
<comment type="function">
    <text evidence="8">Catalyzes the ATP-dependent amidation of the two carboxylate groups at positions a and c of cobyrinate, using either L-glutamine or ammonia as the nitrogen source.</text>
</comment>
<dbReference type="OrthoDB" id="8896at2157"/>
<dbReference type="Pfam" id="PF07685">
    <property type="entry name" value="GATase_3"/>
    <property type="match status" value="1"/>
</dbReference>
<keyword evidence="6 8" id="KW-0460">Magnesium</keyword>
<dbReference type="SUPFAM" id="SSF52540">
    <property type="entry name" value="P-loop containing nucleoside triphosphate hydrolases"/>
    <property type="match status" value="1"/>
</dbReference>
<feature type="active site" description="Nucleophile" evidence="8">
    <location>
        <position position="318"/>
    </location>
</feature>
<dbReference type="InterPro" id="IPR004484">
    <property type="entry name" value="CbiA/CobB_synth"/>
</dbReference>
<sequence>MDGVVLAGTSSGVGKTVATLATLTALEDAGYQPQPAKAGPDFIDPSHHEALVDTPSRALDPWLAGEDGMCRTYWRGTGDICIVEGVMGLYDGTKTSTAAVAEGLDLPVVLVVDAKAGMESVAATALGFAQYADRIGADIDVAGILAQRAHGGRHADGIRDALPEDLTYFGRIPPMSDLEIPDRHLGLQMGSEAGLNRDALETAAETIDVERLVDVARAPPAVASEAAASGDGATADRRVAIAQDSAFCFTYPSVLERLRAEATVEPFSPVAGDPVPNADAIYLPGGYPELHGESLETGGTLDVIADRAADGVPIYGECGGLMALSESLTTTDGDTYEMAGVLPADIEMQDRYQALDHVELAARSDSVVAGTGAHRRGHEFHYSAATLDSDASFAFDMVRGDGIDGEHDGLTEYNTVGTYCHCHGESGAFDRLLAVPSRDI</sequence>
<feature type="domain" description="CobB/CobQ-like glutamine amidotransferase" evidence="10">
    <location>
        <begin position="238"/>
        <end position="427"/>
    </location>
</feature>
<dbReference type="AlphaFoldDB" id="A0A0M9AJ72"/>
<comment type="caution">
    <text evidence="11">The sequence shown here is derived from an EMBL/GenBank/DDBJ whole genome shotgun (WGS) entry which is preliminary data.</text>
</comment>
<dbReference type="SUPFAM" id="SSF52317">
    <property type="entry name" value="Class I glutamine amidotransferase-like"/>
    <property type="match status" value="1"/>
</dbReference>
<dbReference type="Proteomes" id="UP000037729">
    <property type="component" value="Unassembled WGS sequence"/>
</dbReference>
<keyword evidence="12" id="KW-1185">Reference proteome</keyword>
<keyword evidence="3 8" id="KW-0436">Ligase</keyword>
<dbReference type="InterPro" id="IPR027417">
    <property type="entry name" value="P-loop_NTPase"/>
</dbReference>
<protein>
    <recommendedName>
        <fullName evidence="8">Cobyrinate a,c-diamide synthase</fullName>
        <ecNumber evidence="8">6.3.5.11</ecNumber>
    </recommendedName>
    <alternativeName>
        <fullName evidence="8">Cobyrinic acid a,c-diamide synthetase</fullName>
    </alternativeName>
</protein>
<comment type="catalytic activity">
    <reaction evidence="8">
        <text>cob(II)yrinate + 2 L-glutamine + 2 ATP + 2 H2O = cob(II)yrinate a,c diamide + 2 L-glutamate + 2 ADP + 2 phosphate + 2 H(+)</text>
        <dbReference type="Rhea" id="RHEA:26289"/>
        <dbReference type="ChEBI" id="CHEBI:15377"/>
        <dbReference type="ChEBI" id="CHEBI:15378"/>
        <dbReference type="ChEBI" id="CHEBI:29985"/>
        <dbReference type="ChEBI" id="CHEBI:30616"/>
        <dbReference type="ChEBI" id="CHEBI:43474"/>
        <dbReference type="ChEBI" id="CHEBI:58359"/>
        <dbReference type="ChEBI" id="CHEBI:58537"/>
        <dbReference type="ChEBI" id="CHEBI:58894"/>
        <dbReference type="ChEBI" id="CHEBI:456216"/>
        <dbReference type="EC" id="6.3.5.11"/>
    </reaction>
</comment>
<dbReference type="PANTHER" id="PTHR43873">
    <property type="entry name" value="COBYRINATE A,C-DIAMIDE SYNTHASE"/>
    <property type="match status" value="1"/>
</dbReference>
<comment type="pathway">
    <text evidence="8">Cofactor biosynthesis; adenosylcobalamin biosynthesis; cob(II)yrinate a,c-diamide from sirohydrochlorin (anaerobic route): step 10/10.</text>
</comment>
<evidence type="ECO:0000313" key="12">
    <source>
        <dbReference type="Proteomes" id="UP000037729"/>
    </source>
</evidence>
<keyword evidence="7 8" id="KW-0315">Glutamine amidotransferase</keyword>
<dbReference type="NCBIfam" id="NF002204">
    <property type="entry name" value="PRK01077.1"/>
    <property type="match status" value="1"/>
</dbReference>
<dbReference type="CDD" id="cd03130">
    <property type="entry name" value="GATase1_CobB"/>
    <property type="match status" value="1"/>
</dbReference>
<dbReference type="InterPro" id="IPR029062">
    <property type="entry name" value="Class_I_gatase-like"/>
</dbReference>
<dbReference type="NCBIfam" id="NF010471">
    <property type="entry name" value="PRK13896.1"/>
    <property type="match status" value="1"/>
</dbReference>
<gene>
    <name evidence="8" type="primary">cbiA</name>
    <name evidence="11" type="ORF">AMS69_16595</name>
</gene>
<dbReference type="GO" id="GO:0042242">
    <property type="term" value="F:cobyrinic acid a,c-diamide synthase activity"/>
    <property type="evidence" value="ECO:0007669"/>
    <property type="project" value="UniProtKB-UniRule"/>
</dbReference>
<dbReference type="Pfam" id="PF01656">
    <property type="entry name" value="CbiA"/>
    <property type="match status" value="1"/>
</dbReference>
<dbReference type="GO" id="GO:0009236">
    <property type="term" value="P:cobalamin biosynthetic process"/>
    <property type="evidence" value="ECO:0007669"/>
    <property type="project" value="UniProtKB-UniRule"/>
</dbReference>
<proteinExistence type="inferred from homology"/>
<comment type="cofactor">
    <cofactor evidence="1 8">
        <name>Mg(2+)</name>
        <dbReference type="ChEBI" id="CHEBI:18420"/>
    </cofactor>
</comment>
<evidence type="ECO:0000256" key="6">
    <source>
        <dbReference type="ARBA" id="ARBA00022842"/>
    </source>
</evidence>
<organism evidence="11 12">
    <name type="scientific">Haloarcula rubripromontorii</name>
    <dbReference type="NCBI Taxonomy" id="1705562"/>
    <lineage>
        <taxon>Archaea</taxon>
        <taxon>Methanobacteriati</taxon>
        <taxon>Methanobacteriota</taxon>
        <taxon>Stenosarchaea group</taxon>
        <taxon>Halobacteria</taxon>
        <taxon>Halobacteriales</taxon>
        <taxon>Haloarculaceae</taxon>
        <taxon>Haloarcula</taxon>
    </lineage>
</organism>
<comment type="similarity">
    <text evidence="8">Belongs to the CobB/CbiA family.</text>
</comment>
<evidence type="ECO:0000259" key="10">
    <source>
        <dbReference type="Pfam" id="PF07685"/>
    </source>
</evidence>
<dbReference type="STRING" id="1705562.AMS69_16595"/>
<keyword evidence="4 8" id="KW-0547">Nucleotide-binding</keyword>
<evidence type="ECO:0000256" key="4">
    <source>
        <dbReference type="ARBA" id="ARBA00022741"/>
    </source>
</evidence>
<evidence type="ECO:0000256" key="2">
    <source>
        <dbReference type="ARBA" id="ARBA00022573"/>
    </source>
</evidence>
<evidence type="ECO:0000256" key="8">
    <source>
        <dbReference type="HAMAP-Rule" id="MF_00027"/>
    </source>
</evidence>
<dbReference type="RefSeq" id="WP_053969175.1">
    <property type="nucleotide sequence ID" value="NZ_LIUF01000006.1"/>
</dbReference>
<comment type="miscellaneous">
    <text evidence="8">The a and c carboxylates of cobyrinate are activated for nucleophilic attack via formation of a phosphorylated intermediate by ATP. CbiA catalyzes first the amidation of the c-carboxylate, and then that of the a-carboxylate.</text>
</comment>
<evidence type="ECO:0000256" key="5">
    <source>
        <dbReference type="ARBA" id="ARBA00022840"/>
    </source>
</evidence>
<dbReference type="PANTHER" id="PTHR43873:SF1">
    <property type="entry name" value="COBYRINATE A,C-DIAMIDE SYNTHASE"/>
    <property type="match status" value="1"/>
</dbReference>
<evidence type="ECO:0000313" key="11">
    <source>
        <dbReference type="EMBL" id="KOX91731.1"/>
    </source>
</evidence>
<name>A0A0M9AJ72_9EURY</name>
<evidence type="ECO:0000256" key="1">
    <source>
        <dbReference type="ARBA" id="ARBA00001946"/>
    </source>
</evidence>
<keyword evidence="2 8" id="KW-0169">Cobalamin biosynthesis</keyword>
<feature type="domain" description="CobQ/CobB/MinD/ParA nucleotide binding" evidence="9">
    <location>
        <begin position="4"/>
        <end position="185"/>
    </location>
</feature>
<dbReference type="GO" id="GO:0005524">
    <property type="term" value="F:ATP binding"/>
    <property type="evidence" value="ECO:0007669"/>
    <property type="project" value="UniProtKB-UniRule"/>
</dbReference>
<dbReference type="InterPro" id="IPR002586">
    <property type="entry name" value="CobQ/CobB/MinD/ParA_Nub-bd_dom"/>
</dbReference>
<dbReference type="EC" id="6.3.5.11" evidence="8"/>
<dbReference type="PATRIC" id="fig|1705562.3.peg.3708"/>
<comment type="domain">
    <text evidence="8">Comprises of two domains. The C-terminal domain contains the binding site for glutamine and catalyzes the hydrolysis of this substrate to glutamate and ammonia. The N-terminal domain is anticipated to bind ATP and cobyrinate and catalyzes the ultimate synthesis of the diamide product. The ammonia produced via the glutaminase domain is probably translocated to the adjacent domain via a molecular tunnel, where it reacts with an activated intermediate.</text>
</comment>
<feature type="site" description="Increases nucleophilicity of active site Cys" evidence="8">
    <location>
        <position position="421"/>
    </location>
</feature>